<dbReference type="EMBL" id="JAPOHD010000029">
    <property type="protein sequence ID" value="MCY1721929.1"/>
    <property type="molecule type" value="Genomic_DNA"/>
</dbReference>
<feature type="chain" id="PRO_5040967410" description="Sensor of ECF-type sigma factor" evidence="1">
    <location>
        <begin position="20"/>
        <end position="151"/>
    </location>
</feature>
<proteinExistence type="predicted"/>
<comment type="caution">
    <text evidence="2">The sequence shown here is derived from an EMBL/GenBank/DDBJ whole genome shotgun (WGS) entry which is preliminary data.</text>
</comment>
<reference evidence="2" key="1">
    <citation type="submission" date="2022-11" db="EMBL/GenBank/DDBJ databases">
        <title>Marilongibacter aestuarii gen. nov., sp. nov., isolated from tidal flat sediment.</title>
        <authorList>
            <person name="Jiayan W."/>
        </authorList>
    </citation>
    <scope>NUCLEOTIDE SEQUENCE</scope>
    <source>
        <strain evidence="2">Z1-6</strain>
    </source>
</reference>
<evidence type="ECO:0008006" key="4">
    <source>
        <dbReference type="Google" id="ProtNLM"/>
    </source>
</evidence>
<dbReference type="Proteomes" id="UP001145087">
    <property type="component" value="Unassembled WGS sequence"/>
</dbReference>
<evidence type="ECO:0000256" key="1">
    <source>
        <dbReference type="SAM" id="SignalP"/>
    </source>
</evidence>
<accession>A0A9X3F7E6</accession>
<keyword evidence="1" id="KW-0732">Signal</keyword>
<feature type="signal peptide" evidence="1">
    <location>
        <begin position="1"/>
        <end position="19"/>
    </location>
</feature>
<dbReference type="RefSeq" id="WP_343334258.1">
    <property type="nucleotide sequence ID" value="NZ_JAPOHD010000029.1"/>
</dbReference>
<evidence type="ECO:0000313" key="3">
    <source>
        <dbReference type="Proteomes" id="UP001145087"/>
    </source>
</evidence>
<sequence>MKKLFFITMFLIAFVFANSQTFKSEIESAIEEFEKGKRVMVSNFVDLPENNVFWTIYDEFEKEREVFAKKQKEILLEYIDNYSNYSEERLEVIMDKNIENRNNIEKLRMRYFKKIKKECGSKVASQFWMVQRYFESTLNSRILGQLPILEN</sequence>
<keyword evidence="3" id="KW-1185">Reference proteome</keyword>
<organism evidence="2 3">
    <name type="scientific">Draconibacterium aestuarii</name>
    <dbReference type="NCBI Taxonomy" id="2998507"/>
    <lineage>
        <taxon>Bacteria</taxon>
        <taxon>Pseudomonadati</taxon>
        <taxon>Bacteroidota</taxon>
        <taxon>Bacteroidia</taxon>
        <taxon>Marinilabiliales</taxon>
        <taxon>Prolixibacteraceae</taxon>
        <taxon>Draconibacterium</taxon>
    </lineage>
</organism>
<name>A0A9X3F7E6_9BACT</name>
<protein>
    <recommendedName>
        <fullName evidence="4">Sensor of ECF-type sigma factor</fullName>
    </recommendedName>
</protein>
<gene>
    <name evidence="2" type="ORF">OU798_16365</name>
</gene>
<dbReference type="AlphaFoldDB" id="A0A9X3F7E6"/>
<evidence type="ECO:0000313" key="2">
    <source>
        <dbReference type="EMBL" id="MCY1721929.1"/>
    </source>
</evidence>